<evidence type="ECO:0000313" key="3">
    <source>
        <dbReference type="Proteomes" id="UP000245720"/>
    </source>
</evidence>
<organism evidence="2 3">
    <name type="scientific">Ruminococcus flavefaciens</name>
    <dbReference type="NCBI Taxonomy" id="1265"/>
    <lineage>
        <taxon>Bacteria</taxon>
        <taxon>Bacillati</taxon>
        <taxon>Bacillota</taxon>
        <taxon>Clostridia</taxon>
        <taxon>Eubacteriales</taxon>
        <taxon>Oscillospiraceae</taxon>
        <taxon>Ruminococcus</taxon>
    </lineage>
</organism>
<dbReference type="RefSeq" id="WP_109725466.1">
    <property type="nucleotide sequence ID" value="NZ_CAMOTJ010000088.1"/>
</dbReference>
<dbReference type="Proteomes" id="UP000245720">
    <property type="component" value="Unassembled WGS sequence"/>
</dbReference>
<proteinExistence type="predicted"/>
<name>A0A315Y2X9_RUMFL</name>
<evidence type="ECO:0000313" key="2">
    <source>
        <dbReference type="EMBL" id="PWJ14590.1"/>
    </source>
</evidence>
<keyword evidence="1" id="KW-0472">Membrane</keyword>
<reference evidence="2 3" key="1">
    <citation type="submission" date="2018-05" db="EMBL/GenBank/DDBJ databases">
        <title>The Hungate 1000. A catalogue of reference genomes from the rumen microbiome.</title>
        <authorList>
            <person name="Kelly W."/>
        </authorList>
    </citation>
    <scope>NUCLEOTIDE SEQUENCE [LARGE SCALE GENOMIC DNA]</scope>
    <source>
        <strain evidence="2 3">SAb67</strain>
    </source>
</reference>
<comment type="caution">
    <text evidence="2">The sequence shown here is derived from an EMBL/GenBank/DDBJ whole genome shotgun (WGS) entry which is preliminary data.</text>
</comment>
<evidence type="ECO:0000256" key="1">
    <source>
        <dbReference type="SAM" id="Phobius"/>
    </source>
</evidence>
<accession>A0A315Y2X9</accession>
<keyword evidence="1" id="KW-0812">Transmembrane</keyword>
<feature type="transmembrane region" description="Helical" evidence="1">
    <location>
        <begin position="56"/>
        <end position="82"/>
    </location>
</feature>
<dbReference type="EMBL" id="QGDI01000002">
    <property type="protein sequence ID" value="PWJ14590.1"/>
    <property type="molecule type" value="Genomic_DNA"/>
</dbReference>
<sequence length="99" mass="10444">MTSIMKRISAALAAVLLVLVIFCSSVFIAVHGHHHCTDEDCAVCMELEQCRDSLNTLGASLPAIVFAAAVMVLFVILAAAAVKCLNGSTLISLKVELLD</sequence>
<dbReference type="AlphaFoldDB" id="A0A315Y2X9"/>
<keyword evidence="1" id="KW-1133">Transmembrane helix</keyword>
<protein>
    <submittedName>
        <fullName evidence="2">Uncharacterized protein</fullName>
    </submittedName>
</protein>
<dbReference type="OrthoDB" id="1863318at2"/>
<gene>
    <name evidence="2" type="ORF">IE37_00574</name>
</gene>